<dbReference type="EMBL" id="PGGS01001584">
    <property type="protein sequence ID" value="PNH00230.1"/>
    <property type="molecule type" value="Genomic_DNA"/>
</dbReference>
<evidence type="ECO:0000313" key="2">
    <source>
        <dbReference type="EMBL" id="PNH00230.1"/>
    </source>
</evidence>
<accession>A0A2J7ZJ04</accession>
<comment type="caution">
    <text evidence="2">The sequence shown here is derived from an EMBL/GenBank/DDBJ whole genome shotgun (WGS) entry which is preliminary data.</text>
</comment>
<dbReference type="AlphaFoldDB" id="A0A2J7ZJ04"/>
<evidence type="ECO:0000256" key="1">
    <source>
        <dbReference type="SAM" id="MobiDB-lite"/>
    </source>
</evidence>
<name>A0A2J7ZJ04_9CHLO</name>
<gene>
    <name evidence="2" type="ORF">TSOC_013967</name>
</gene>
<sequence length="180" mass="19927">MSLEELVEEGRCKDWAVQKVGLETKLARIRRVLGVANKHLNTLSAVVMEAALRIEEAADCLEDGDLEGAWAELHFVRDGPWELPLQHFKSVTELAKARATELDTRLGWMFDAHLRDTCSCQQSDAAAGAEKVADAQEPASPAADPEVEQVIRQSKPASYALILHEQGVDGEAQKWQRQRG</sequence>
<organism evidence="2 3">
    <name type="scientific">Tetrabaena socialis</name>
    <dbReference type="NCBI Taxonomy" id="47790"/>
    <lineage>
        <taxon>Eukaryota</taxon>
        <taxon>Viridiplantae</taxon>
        <taxon>Chlorophyta</taxon>
        <taxon>core chlorophytes</taxon>
        <taxon>Chlorophyceae</taxon>
        <taxon>CS clade</taxon>
        <taxon>Chlamydomonadales</taxon>
        <taxon>Tetrabaenaceae</taxon>
        <taxon>Tetrabaena</taxon>
    </lineage>
</organism>
<evidence type="ECO:0000313" key="3">
    <source>
        <dbReference type="Proteomes" id="UP000236333"/>
    </source>
</evidence>
<dbReference type="Proteomes" id="UP000236333">
    <property type="component" value="Unassembled WGS sequence"/>
</dbReference>
<proteinExistence type="predicted"/>
<feature type="region of interest" description="Disordered" evidence="1">
    <location>
        <begin position="129"/>
        <end position="149"/>
    </location>
</feature>
<protein>
    <submittedName>
        <fullName evidence="2">Uncharacterized protein</fullName>
    </submittedName>
</protein>
<reference evidence="2 3" key="1">
    <citation type="journal article" date="2017" name="Mol. Biol. Evol.">
        <title>The 4-celled Tetrabaena socialis nuclear genome reveals the essential components for genetic control of cell number at the origin of multicellularity in the volvocine lineage.</title>
        <authorList>
            <person name="Featherston J."/>
            <person name="Arakaki Y."/>
            <person name="Hanschen E.R."/>
            <person name="Ferris P.J."/>
            <person name="Michod R.E."/>
            <person name="Olson B.J.S.C."/>
            <person name="Nozaki H."/>
            <person name="Durand P.M."/>
        </authorList>
    </citation>
    <scope>NUCLEOTIDE SEQUENCE [LARGE SCALE GENOMIC DNA]</scope>
    <source>
        <strain evidence="2 3">NIES-571</strain>
    </source>
</reference>
<keyword evidence="3" id="KW-1185">Reference proteome</keyword>